<gene>
    <name evidence="2" type="ORF">C5Y96_07500</name>
</gene>
<evidence type="ECO:0000313" key="2">
    <source>
        <dbReference type="EMBL" id="PQO36995.1"/>
    </source>
</evidence>
<proteinExistence type="predicted"/>
<dbReference type="Proteomes" id="UP000240009">
    <property type="component" value="Unassembled WGS sequence"/>
</dbReference>
<name>A0A2S8FXU1_9BACT</name>
<dbReference type="EMBL" id="PUIA01000017">
    <property type="protein sequence ID" value="PQO36995.1"/>
    <property type="molecule type" value="Genomic_DNA"/>
</dbReference>
<dbReference type="Pfam" id="PF05099">
    <property type="entry name" value="TerB"/>
    <property type="match status" value="1"/>
</dbReference>
<evidence type="ECO:0000313" key="3">
    <source>
        <dbReference type="Proteomes" id="UP000240009"/>
    </source>
</evidence>
<accession>A0A2S8FXU1</accession>
<feature type="domain" description="Co-chaperone DjlA N-terminal" evidence="1">
    <location>
        <begin position="56"/>
        <end position="162"/>
    </location>
</feature>
<protein>
    <submittedName>
        <fullName evidence="2">Tellurite resistance protein TerB</fullName>
    </submittedName>
</protein>
<dbReference type="CDD" id="cd07176">
    <property type="entry name" value="terB"/>
    <property type="match status" value="1"/>
</dbReference>
<sequence>MRDTRHHFRTRSYPSICSIQQLSIKGIQTMGLLDSLFGGMEGSSKLTPQESFAGILMGASGCDGHIAEEEVDGLITCLVRMKLFQRYDGRQYGKTLNKLHGIMKKKGVEALIDSCTETLPKELAKAAFANACDIVLADGVVEPDEKAFIDRLREKLQIDGKTAKTIAEVMVIKNKG</sequence>
<dbReference type="Gene3D" id="1.10.3680.10">
    <property type="entry name" value="TerB-like"/>
    <property type="match status" value="1"/>
</dbReference>
<dbReference type="InterPro" id="IPR007791">
    <property type="entry name" value="DjlA_N"/>
</dbReference>
<reference evidence="2 3" key="1">
    <citation type="submission" date="2018-02" db="EMBL/GenBank/DDBJ databases">
        <title>Comparative genomes isolates from brazilian mangrove.</title>
        <authorList>
            <person name="Araujo J.E."/>
            <person name="Taketani R.G."/>
            <person name="Silva M.C.P."/>
            <person name="Loureco M.V."/>
            <person name="Andreote F.D."/>
        </authorList>
    </citation>
    <scope>NUCLEOTIDE SEQUENCE [LARGE SCALE GENOMIC DNA]</scope>
    <source>
        <strain evidence="2 3">HEX-2 MGV</strain>
    </source>
</reference>
<dbReference type="AlphaFoldDB" id="A0A2S8FXU1"/>
<dbReference type="InterPro" id="IPR029024">
    <property type="entry name" value="TerB-like"/>
</dbReference>
<comment type="caution">
    <text evidence="2">The sequence shown here is derived from an EMBL/GenBank/DDBJ whole genome shotgun (WGS) entry which is preliminary data.</text>
</comment>
<evidence type="ECO:0000259" key="1">
    <source>
        <dbReference type="Pfam" id="PF05099"/>
    </source>
</evidence>
<dbReference type="SUPFAM" id="SSF158682">
    <property type="entry name" value="TerB-like"/>
    <property type="match status" value="1"/>
</dbReference>
<organism evidence="2 3">
    <name type="scientific">Blastopirellula marina</name>
    <dbReference type="NCBI Taxonomy" id="124"/>
    <lineage>
        <taxon>Bacteria</taxon>
        <taxon>Pseudomonadati</taxon>
        <taxon>Planctomycetota</taxon>
        <taxon>Planctomycetia</taxon>
        <taxon>Pirellulales</taxon>
        <taxon>Pirellulaceae</taxon>
        <taxon>Blastopirellula</taxon>
    </lineage>
</organism>